<dbReference type="Proteomes" id="UP000054047">
    <property type="component" value="Unassembled WGS sequence"/>
</dbReference>
<proteinExistence type="predicted"/>
<keyword evidence="2" id="KW-1185">Reference proteome</keyword>
<reference evidence="1 2" key="1">
    <citation type="submission" date="2013-12" db="EMBL/GenBank/DDBJ databases">
        <title>Draft genome of the parsitic nematode Ancylostoma duodenale.</title>
        <authorList>
            <person name="Mitreva M."/>
        </authorList>
    </citation>
    <scope>NUCLEOTIDE SEQUENCE [LARGE SCALE GENOMIC DNA]</scope>
    <source>
        <strain evidence="1 2">Zhejiang</strain>
    </source>
</reference>
<dbReference type="AlphaFoldDB" id="A0A0C2DG65"/>
<name>A0A0C2DG65_9BILA</name>
<dbReference type="OrthoDB" id="447251at2759"/>
<accession>A0A0C2DG65</accession>
<dbReference type="EMBL" id="KN730133">
    <property type="protein sequence ID" value="KIH61432.1"/>
    <property type="molecule type" value="Genomic_DNA"/>
</dbReference>
<protein>
    <submittedName>
        <fullName evidence="1">Uncharacterized protein</fullName>
    </submittedName>
</protein>
<sequence length="109" mass="12379">MRTLLYCRLAFLHGDHGDQTNFIRIQEALDNGRTDQAEIGLCKKNRLSRILQIARIAKSKQQFNQIETKDLHKTTTSASSNFTQCYEANGRIVSLELLVLELSISPLCI</sequence>
<gene>
    <name evidence="1" type="ORF">ANCDUO_08300</name>
</gene>
<evidence type="ECO:0000313" key="2">
    <source>
        <dbReference type="Proteomes" id="UP000054047"/>
    </source>
</evidence>
<organism evidence="1 2">
    <name type="scientific">Ancylostoma duodenale</name>
    <dbReference type="NCBI Taxonomy" id="51022"/>
    <lineage>
        <taxon>Eukaryota</taxon>
        <taxon>Metazoa</taxon>
        <taxon>Ecdysozoa</taxon>
        <taxon>Nematoda</taxon>
        <taxon>Chromadorea</taxon>
        <taxon>Rhabditida</taxon>
        <taxon>Rhabditina</taxon>
        <taxon>Rhabditomorpha</taxon>
        <taxon>Strongyloidea</taxon>
        <taxon>Ancylostomatidae</taxon>
        <taxon>Ancylostomatinae</taxon>
        <taxon>Ancylostoma</taxon>
    </lineage>
</organism>
<evidence type="ECO:0000313" key="1">
    <source>
        <dbReference type="EMBL" id="KIH61432.1"/>
    </source>
</evidence>